<dbReference type="SUPFAM" id="SSF55008">
    <property type="entry name" value="HMA, heavy metal-associated domain"/>
    <property type="match status" value="1"/>
</dbReference>
<evidence type="ECO:0000313" key="3">
    <source>
        <dbReference type="Proteomes" id="UP001605036"/>
    </source>
</evidence>
<keyword evidence="3" id="KW-1185">Reference proteome</keyword>
<accession>A0ABD1XXD1</accession>
<name>A0ABD1XXD1_9MARC</name>
<gene>
    <name evidence="2" type="ORF">R1flu_025301</name>
</gene>
<sequence>MMSMQDMFYSSVEPVYIVKPPSKEESKKKEAEEKEYTILKLIPDYPYYYPAAPAAAPAVKDDNKKEKKVTLRVSICCSECVEIISNALKEVKGVKDVECNIHKERVVVTCTAEAAQADVILTARNEFRDAKLWTDDD</sequence>
<dbReference type="AlphaFoldDB" id="A0ABD1XXD1"/>
<evidence type="ECO:0000313" key="2">
    <source>
        <dbReference type="EMBL" id="KAL2613609.1"/>
    </source>
</evidence>
<dbReference type="InterPro" id="IPR006121">
    <property type="entry name" value="HMA_dom"/>
</dbReference>
<protein>
    <recommendedName>
        <fullName evidence="1">HMA domain-containing protein</fullName>
    </recommendedName>
</protein>
<feature type="domain" description="HMA" evidence="1">
    <location>
        <begin position="66"/>
        <end position="131"/>
    </location>
</feature>
<comment type="caution">
    <text evidence="2">The sequence shown here is derived from an EMBL/GenBank/DDBJ whole genome shotgun (WGS) entry which is preliminary data.</text>
</comment>
<dbReference type="Proteomes" id="UP001605036">
    <property type="component" value="Unassembled WGS sequence"/>
</dbReference>
<evidence type="ECO:0000259" key="1">
    <source>
        <dbReference type="PROSITE" id="PS50846"/>
    </source>
</evidence>
<dbReference type="Gene3D" id="3.30.70.100">
    <property type="match status" value="1"/>
</dbReference>
<dbReference type="InterPro" id="IPR036163">
    <property type="entry name" value="HMA_dom_sf"/>
</dbReference>
<reference evidence="2 3" key="1">
    <citation type="submission" date="2024-09" db="EMBL/GenBank/DDBJ databases">
        <title>Chromosome-scale assembly of Riccia fluitans.</title>
        <authorList>
            <person name="Paukszto L."/>
            <person name="Sawicki J."/>
            <person name="Karawczyk K."/>
            <person name="Piernik-Szablinska J."/>
            <person name="Szczecinska M."/>
            <person name="Mazdziarz M."/>
        </authorList>
    </citation>
    <scope>NUCLEOTIDE SEQUENCE [LARGE SCALE GENOMIC DNA]</scope>
    <source>
        <strain evidence="2">Rf_01</strain>
        <tissue evidence="2">Aerial parts of the thallus</tissue>
    </source>
</reference>
<dbReference type="EMBL" id="JBHFFA010000007">
    <property type="protein sequence ID" value="KAL2613609.1"/>
    <property type="molecule type" value="Genomic_DNA"/>
</dbReference>
<proteinExistence type="predicted"/>
<organism evidence="2 3">
    <name type="scientific">Riccia fluitans</name>
    <dbReference type="NCBI Taxonomy" id="41844"/>
    <lineage>
        <taxon>Eukaryota</taxon>
        <taxon>Viridiplantae</taxon>
        <taxon>Streptophyta</taxon>
        <taxon>Embryophyta</taxon>
        <taxon>Marchantiophyta</taxon>
        <taxon>Marchantiopsida</taxon>
        <taxon>Marchantiidae</taxon>
        <taxon>Marchantiales</taxon>
        <taxon>Ricciaceae</taxon>
        <taxon>Riccia</taxon>
    </lineage>
</organism>
<dbReference type="PROSITE" id="PS50846">
    <property type="entry name" value="HMA_2"/>
    <property type="match status" value="1"/>
</dbReference>